<name>G4QGP1_GLANF</name>
<evidence type="ECO:0000256" key="2">
    <source>
        <dbReference type="ARBA" id="ARBA00023002"/>
    </source>
</evidence>
<dbReference type="PRINTS" id="PR00081">
    <property type="entry name" value="GDHRDH"/>
</dbReference>
<reference evidence="3 4" key="1">
    <citation type="journal article" date="2011" name="J. Bacteriol.">
        <title>Complete genome sequence of seawater bacterium Glaciecola nitratireducens FR1064T.</title>
        <authorList>
            <person name="Bian F."/>
            <person name="Qin Q.L."/>
            <person name="Xie B.B."/>
            <person name="Shu Y.L."/>
            <person name="Zhang X.Y."/>
            <person name="Yu Y."/>
            <person name="Chen B."/>
            <person name="Chen X.L."/>
            <person name="Zhou B.C."/>
            <person name="Zhang Y.Z."/>
        </authorList>
    </citation>
    <scope>NUCLEOTIDE SEQUENCE [LARGE SCALE GENOMIC DNA]</scope>
    <source>
        <strain evidence="4">JCM 12485 / KCTC 12276 / FR1064</strain>
    </source>
</reference>
<dbReference type="InterPro" id="IPR020904">
    <property type="entry name" value="Sc_DH/Rdtase_CS"/>
</dbReference>
<dbReference type="InterPro" id="IPR036291">
    <property type="entry name" value="NAD(P)-bd_dom_sf"/>
</dbReference>
<keyword evidence="2" id="KW-0560">Oxidoreductase</keyword>
<dbReference type="Gene3D" id="3.40.50.720">
    <property type="entry name" value="NAD(P)-binding Rossmann-like Domain"/>
    <property type="match status" value="1"/>
</dbReference>
<dbReference type="InterPro" id="IPR002347">
    <property type="entry name" value="SDR_fam"/>
</dbReference>
<accession>G4QGP1</accession>
<evidence type="ECO:0000313" key="3">
    <source>
        <dbReference type="EMBL" id="AEP29678.1"/>
    </source>
</evidence>
<dbReference type="RefSeq" id="WP_014108552.1">
    <property type="nucleotide sequence ID" value="NC_016041.1"/>
</dbReference>
<sequence length="254" mass="26920">MDSLLDFTNKTAIITGAANGFGKRLAIELNKRGCNLVLSDINKEGLDNTVDSLVISDRAYSLLGDVSDETNSKQLVELAISKFGSLDIAVNNAGIAHEMAATHELTESIFDLQFAVNVKGVAFGMKYQIPAMLKTGHGHVLNISSLAGLGGAPKAGAYVAAKHAVTGLTKTAAVEYARYNIQVNAICPFFSPTNIMDVEGLNTEEARAMLAKGSPMKRLGDPQEMVNVMLLILSPGNTYMNGQTIAIDGGVTAW</sequence>
<dbReference type="Proteomes" id="UP000009282">
    <property type="component" value="Chromosome"/>
</dbReference>
<gene>
    <name evidence="3" type="ordered locus">GNIT_1560</name>
</gene>
<dbReference type="NCBIfam" id="NF005559">
    <property type="entry name" value="PRK07231.1"/>
    <property type="match status" value="1"/>
</dbReference>
<dbReference type="AlphaFoldDB" id="G4QGP1"/>
<dbReference type="FunFam" id="3.40.50.720:FF:000084">
    <property type="entry name" value="Short-chain dehydrogenase reductase"/>
    <property type="match status" value="1"/>
</dbReference>
<dbReference type="HOGENOM" id="CLU_010194_1_0_6"/>
<dbReference type="STRING" id="1085623.GNIT_1560"/>
<proteinExistence type="inferred from homology"/>
<dbReference type="CDD" id="cd05233">
    <property type="entry name" value="SDR_c"/>
    <property type="match status" value="1"/>
</dbReference>
<keyword evidence="4" id="KW-1185">Reference proteome</keyword>
<dbReference type="eggNOG" id="COG1028">
    <property type="taxonomic scope" value="Bacteria"/>
</dbReference>
<dbReference type="EMBL" id="CP003060">
    <property type="protein sequence ID" value="AEP29678.1"/>
    <property type="molecule type" value="Genomic_DNA"/>
</dbReference>
<dbReference type="Pfam" id="PF13561">
    <property type="entry name" value="adh_short_C2"/>
    <property type="match status" value="1"/>
</dbReference>
<evidence type="ECO:0000313" key="4">
    <source>
        <dbReference type="Proteomes" id="UP000009282"/>
    </source>
</evidence>
<dbReference type="PANTHER" id="PTHR24321:SF8">
    <property type="entry name" value="ESTRADIOL 17-BETA-DEHYDROGENASE 8-RELATED"/>
    <property type="match status" value="1"/>
</dbReference>
<dbReference type="PROSITE" id="PS00061">
    <property type="entry name" value="ADH_SHORT"/>
    <property type="match status" value="1"/>
</dbReference>
<organism evidence="3 4">
    <name type="scientific">Glaciecola nitratireducens (strain JCM 12485 / KCTC 12276 / FR1064)</name>
    <dbReference type="NCBI Taxonomy" id="1085623"/>
    <lineage>
        <taxon>Bacteria</taxon>
        <taxon>Pseudomonadati</taxon>
        <taxon>Pseudomonadota</taxon>
        <taxon>Gammaproteobacteria</taxon>
        <taxon>Alteromonadales</taxon>
        <taxon>Alteromonadaceae</taxon>
        <taxon>Brumicola</taxon>
    </lineage>
</organism>
<dbReference type="PRINTS" id="PR00080">
    <property type="entry name" value="SDRFAMILY"/>
</dbReference>
<dbReference type="PANTHER" id="PTHR24321">
    <property type="entry name" value="DEHYDROGENASES, SHORT CHAIN"/>
    <property type="match status" value="1"/>
</dbReference>
<comment type="similarity">
    <text evidence="1">Belongs to the short-chain dehydrogenases/reductases (SDR) family.</text>
</comment>
<dbReference type="KEGG" id="gni:GNIT_1560"/>
<evidence type="ECO:0000256" key="1">
    <source>
        <dbReference type="ARBA" id="ARBA00006484"/>
    </source>
</evidence>
<dbReference type="OrthoDB" id="9787298at2"/>
<dbReference type="GO" id="GO:0016491">
    <property type="term" value="F:oxidoreductase activity"/>
    <property type="evidence" value="ECO:0007669"/>
    <property type="project" value="UniProtKB-KW"/>
</dbReference>
<dbReference type="SUPFAM" id="SSF51735">
    <property type="entry name" value="NAD(P)-binding Rossmann-fold domains"/>
    <property type="match status" value="1"/>
</dbReference>
<protein>
    <submittedName>
        <fullName evidence="3">Short-chain dehydrogenase/reductase SDR</fullName>
    </submittedName>
</protein>